<dbReference type="Pfam" id="PF14417">
    <property type="entry name" value="MEDS"/>
    <property type="match status" value="1"/>
</dbReference>
<feature type="domain" description="MEDS" evidence="1">
    <location>
        <begin position="15"/>
        <end position="166"/>
    </location>
</feature>
<dbReference type="InterPro" id="IPR025847">
    <property type="entry name" value="MEDS_domain"/>
</dbReference>
<accession>A0A1I0CHW2</accession>
<proteinExistence type="predicted"/>
<organism evidence="2 3">
    <name type="scientific">Oceanobacillus limi</name>
    <dbReference type="NCBI Taxonomy" id="930131"/>
    <lineage>
        <taxon>Bacteria</taxon>
        <taxon>Bacillati</taxon>
        <taxon>Bacillota</taxon>
        <taxon>Bacilli</taxon>
        <taxon>Bacillales</taxon>
        <taxon>Bacillaceae</taxon>
        <taxon>Oceanobacillus</taxon>
    </lineage>
</organism>
<dbReference type="STRING" id="930131.SAMN05216389_106246"/>
<protein>
    <submittedName>
        <fullName evidence="2">MEDS: MEthanogen/methylotroph, DcmR Sensory domain</fullName>
    </submittedName>
</protein>
<evidence type="ECO:0000313" key="2">
    <source>
        <dbReference type="EMBL" id="SET19186.1"/>
    </source>
</evidence>
<dbReference type="RefSeq" id="WP_244513458.1">
    <property type="nucleotide sequence ID" value="NZ_FOHE01000006.1"/>
</dbReference>
<dbReference type="EMBL" id="FOHE01000006">
    <property type="protein sequence ID" value="SET19186.1"/>
    <property type="molecule type" value="Genomic_DNA"/>
</dbReference>
<name>A0A1I0CHW2_9BACI</name>
<sequence length="188" mass="22170">MVPLTEQLEITSASHILYIYENTDYYIENMLAYIKAGIAQEDHIVIIENPTIFKKIVYRLNGLFSRQQRELIHYIDNYSFYQCYGNFHTLSILNHFNELVDPFLNNNTVRTWGHVEWKKQENIFNKLEKYERLVDYDVNEMGLMSVCAYDASSVSAALQTSMMRSHEYLMTDKELVRSSLYGYVSLSK</sequence>
<reference evidence="2 3" key="1">
    <citation type="submission" date="2016-10" db="EMBL/GenBank/DDBJ databases">
        <authorList>
            <person name="de Groot N.N."/>
        </authorList>
    </citation>
    <scope>NUCLEOTIDE SEQUENCE [LARGE SCALE GENOMIC DNA]</scope>
    <source>
        <strain evidence="2 3">IBRC-M 10780</strain>
    </source>
</reference>
<dbReference type="AlphaFoldDB" id="A0A1I0CHW2"/>
<evidence type="ECO:0000313" key="3">
    <source>
        <dbReference type="Proteomes" id="UP000198618"/>
    </source>
</evidence>
<gene>
    <name evidence="2" type="ORF">SAMN05216389_106246</name>
</gene>
<dbReference type="Proteomes" id="UP000198618">
    <property type="component" value="Unassembled WGS sequence"/>
</dbReference>
<keyword evidence="3" id="KW-1185">Reference proteome</keyword>
<evidence type="ECO:0000259" key="1">
    <source>
        <dbReference type="Pfam" id="PF14417"/>
    </source>
</evidence>